<accession>A0A291B8P9</accession>
<organism evidence="1 2">
    <name type="scientific">Candidatus Enterovibrio altilux</name>
    <dbReference type="NCBI Taxonomy" id="1927128"/>
    <lineage>
        <taxon>Bacteria</taxon>
        <taxon>Pseudomonadati</taxon>
        <taxon>Pseudomonadota</taxon>
        <taxon>Gammaproteobacteria</taxon>
        <taxon>Vibrionales</taxon>
        <taxon>Vibrionaceae</taxon>
        <taxon>Enterovibrio</taxon>
    </lineage>
</organism>
<evidence type="ECO:0000313" key="2">
    <source>
        <dbReference type="Proteomes" id="UP000218160"/>
    </source>
</evidence>
<gene>
    <name evidence="1" type="ORF">BTN50_0882</name>
</gene>
<keyword evidence="2" id="KW-1185">Reference proteome</keyword>
<dbReference type="KEGG" id="elux:BTN50_0882"/>
<name>A0A291B8P9_9GAMM</name>
<dbReference type="Proteomes" id="UP000218160">
    <property type="component" value="Chromosome 1"/>
</dbReference>
<evidence type="ECO:0000313" key="1">
    <source>
        <dbReference type="EMBL" id="ATF09389.1"/>
    </source>
</evidence>
<dbReference type="AlphaFoldDB" id="A0A291B8P9"/>
<dbReference type="EMBL" id="CP020660">
    <property type="protein sequence ID" value="ATF09389.1"/>
    <property type="molecule type" value="Genomic_DNA"/>
</dbReference>
<proteinExistence type="predicted"/>
<protein>
    <submittedName>
        <fullName evidence="1">Mobile element protein</fullName>
    </submittedName>
</protein>
<reference evidence="2" key="1">
    <citation type="submission" date="2017-04" db="EMBL/GenBank/DDBJ databases">
        <title>Genome evolution of the luminous symbionts of deep sea anglerfish.</title>
        <authorList>
            <person name="Hendry T.A."/>
        </authorList>
    </citation>
    <scope>NUCLEOTIDE SEQUENCE [LARGE SCALE GENOMIC DNA]</scope>
</reference>
<sequence>MKKHGANGKYLIWRKLHFVVDITAHEIITTEFSSSNVTNSKVLPN</sequence>